<dbReference type="Pfam" id="PF08757">
    <property type="entry name" value="CotH"/>
    <property type="match status" value="1"/>
</dbReference>
<evidence type="ECO:0000313" key="2">
    <source>
        <dbReference type="EMBL" id="RSK49630.1"/>
    </source>
</evidence>
<dbReference type="PANTHER" id="PTHR40050:SF1">
    <property type="entry name" value="INNER SPORE COAT PROTEIN H"/>
    <property type="match status" value="1"/>
</dbReference>
<evidence type="ECO:0000259" key="1">
    <source>
        <dbReference type="Pfam" id="PF18962"/>
    </source>
</evidence>
<dbReference type="Proteomes" id="UP000273500">
    <property type="component" value="Unassembled WGS sequence"/>
</dbReference>
<dbReference type="Pfam" id="PF18962">
    <property type="entry name" value="Por_Secre_tail"/>
    <property type="match status" value="1"/>
</dbReference>
<sequence>MPACLRPISDTGLLQRDYFILSSGLRYAYLTSFPMFQNTTRPLLLSLLLLPGVVHLAKAGDTLRVAPTFYHIDREKHLILVHQQTRDLAVDAQHPATHLALDQVYTLAAPITDIQPAASYQAQAAGTGYTLFFSQLPVVTIAARDSIVDTPSVYAQLKLVEPNGRTVQSNLGIEYRGGFSQSYPKKSYELSFWNDTVGTASRDVTLLGMRTDNKYNLQALYNEPLRMQSKVSNELWQEIHQIYYKAQEPEAKNGISAEYVEVFVNGSYRGIYTLTERIDRKQLKLKKYNNGITGELYKGAGWDGATTFDSLPPYDNASETWGGFEYKHPEEMVDWSRLYGFVDFVEHNPDQTFYSTYQQKLHLGNAVDYFIFLNLLRAGDNTGKNVYIAKYKQGEPYYFVPWDLDGVFGNDFNGNHIGFSSDVLSNGLYDRLLQDCSAGGFRDRLRTRWTELRTSVITDAHILAKFQANSDVLQANNVYAREHLAWVDFKYDATQLPYLTAWLQNRLRFLDTTFGQTCAPVTATTTARNTELTLYPNPTTDFLTVETTTGPAELLVRDLNGRTVLETPLKSARNQVDVRPLAKGVYVVTVKTSTTVATKKLVVN</sequence>
<reference evidence="2 3" key="1">
    <citation type="submission" date="2018-12" db="EMBL/GenBank/DDBJ databases">
        <authorList>
            <person name="Feng G."/>
            <person name="Zhu H."/>
        </authorList>
    </citation>
    <scope>NUCLEOTIDE SEQUENCE [LARGE SCALE GENOMIC DNA]</scope>
    <source>
        <strain evidence="2 3">KCTC 12533</strain>
    </source>
</reference>
<dbReference type="NCBIfam" id="TIGR04183">
    <property type="entry name" value="Por_Secre_tail"/>
    <property type="match status" value="1"/>
</dbReference>
<dbReference type="EMBL" id="RWIT01000003">
    <property type="protein sequence ID" value="RSK49630.1"/>
    <property type="molecule type" value="Genomic_DNA"/>
</dbReference>
<accession>A0A428KT01</accession>
<comment type="caution">
    <text evidence="2">The sequence shown here is derived from an EMBL/GenBank/DDBJ whole genome shotgun (WGS) entry which is preliminary data.</text>
</comment>
<organism evidence="2 3">
    <name type="scientific">Hymenobacter rigui</name>
    <dbReference type="NCBI Taxonomy" id="334424"/>
    <lineage>
        <taxon>Bacteria</taxon>
        <taxon>Pseudomonadati</taxon>
        <taxon>Bacteroidota</taxon>
        <taxon>Cytophagia</taxon>
        <taxon>Cytophagales</taxon>
        <taxon>Hymenobacteraceae</taxon>
        <taxon>Hymenobacter</taxon>
    </lineage>
</organism>
<evidence type="ECO:0000313" key="3">
    <source>
        <dbReference type="Proteomes" id="UP000273500"/>
    </source>
</evidence>
<dbReference type="AlphaFoldDB" id="A0A428KT01"/>
<gene>
    <name evidence="2" type="ORF">EI291_09070</name>
</gene>
<dbReference type="OrthoDB" id="9803752at2"/>
<feature type="domain" description="Secretion system C-terminal sorting" evidence="1">
    <location>
        <begin position="534"/>
        <end position="603"/>
    </location>
</feature>
<proteinExistence type="predicted"/>
<dbReference type="InterPro" id="IPR026444">
    <property type="entry name" value="Secre_tail"/>
</dbReference>
<protein>
    <submittedName>
        <fullName evidence="2">T9SS C-terminal target domain-containing protein</fullName>
    </submittedName>
</protein>
<keyword evidence="3" id="KW-1185">Reference proteome</keyword>
<dbReference type="InterPro" id="IPR014867">
    <property type="entry name" value="Spore_coat_CotH_CotH2/3/7"/>
</dbReference>
<dbReference type="PANTHER" id="PTHR40050">
    <property type="entry name" value="INNER SPORE COAT PROTEIN H"/>
    <property type="match status" value="1"/>
</dbReference>
<name>A0A428KT01_9BACT</name>